<protein>
    <submittedName>
        <fullName evidence="4">Uncharacterized protein</fullName>
    </submittedName>
</protein>
<gene>
    <name evidence="4" type="ORF">Vbra_14265</name>
</gene>
<evidence type="ECO:0000256" key="1">
    <source>
        <dbReference type="SAM" id="MobiDB-lite"/>
    </source>
</evidence>
<keyword evidence="2" id="KW-0472">Membrane</keyword>
<dbReference type="VEuPathDB" id="CryptoDB:Vbra_14265"/>
<dbReference type="InParanoid" id="A0A0G4F148"/>
<feature type="signal peptide" evidence="3">
    <location>
        <begin position="1"/>
        <end position="20"/>
    </location>
</feature>
<proteinExistence type="predicted"/>
<name>A0A0G4F148_VITBC</name>
<feature type="region of interest" description="Disordered" evidence="1">
    <location>
        <begin position="166"/>
        <end position="245"/>
    </location>
</feature>
<reference evidence="4 5" key="1">
    <citation type="submission" date="2014-11" db="EMBL/GenBank/DDBJ databases">
        <authorList>
            <person name="Zhu J."/>
            <person name="Qi W."/>
            <person name="Song R."/>
        </authorList>
    </citation>
    <scope>NUCLEOTIDE SEQUENCE [LARGE SCALE GENOMIC DNA]</scope>
</reference>
<keyword evidence="2" id="KW-0812">Transmembrane</keyword>
<accession>A0A0G4F148</accession>
<dbReference type="OrthoDB" id="346026at2759"/>
<dbReference type="EMBL" id="CDMY01000357">
    <property type="protein sequence ID" value="CEM05422.1"/>
    <property type="molecule type" value="Genomic_DNA"/>
</dbReference>
<feature type="chain" id="PRO_5005188141" evidence="3">
    <location>
        <begin position="21"/>
        <end position="500"/>
    </location>
</feature>
<evidence type="ECO:0000313" key="5">
    <source>
        <dbReference type="Proteomes" id="UP000041254"/>
    </source>
</evidence>
<organism evidence="4 5">
    <name type="scientific">Vitrella brassicaformis (strain CCMP3155)</name>
    <dbReference type="NCBI Taxonomy" id="1169540"/>
    <lineage>
        <taxon>Eukaryota</taxon>
        <taxon>Sar</taxon>
        <taxon>Alveolata</taxon>
        <taxon>Colpodellida</taxon>
        <taxon>Vitrellaceae</taxon>
        <taxon>Vitrella</taxon>
    </lineage>
</organism>
<keyword evidence="3" id="KW-0732">Signal</keyword>
<keyword evidence="2" id="KW-1133">Transmembrane helix</keyword>
<keyword evidence="5" id="KW-1185">Reference proteome</keyword>
<evidence type="ECO:0000256" key="2">
    <source>
        <dbReference type="SAM" id="Phobius"/>
    </source>
</evidence>
<dbReference type="AlphaFoldDB" id="A0A0G4F148"/>
<evidence type="ECO:0000256" key="3">
    <source>
        <dbReference type="SAM" id="SignalP"/>
    </source>
</evidence>
<dbReference type="Proteomes" id="UP000041254">
    <property type="component" value="Unassembled WGS sequence"/>
</dbReference>
<evidence type="ECO:0000313" key="4">
    <source>
        <dbReference type="EMBL" id="CEM05422.1"/>
    </source>
</evidence>
<feature type="transmembrane region" description="Helical" evidence="2">
    <location>
        <begin position="428"/>
        <end position="452"/>
    </location>
</feature>
<feature type="compositionally biased region" description="Basic and acidic residues" evidence="1">
    <location>
        <begin position="166"/>
        <end position="186"/>
    </location>
</feature>
<sequence>MSARVLFGVGIIILVHLAASREATTLRGADDHAFGAQPGQEFPLLLFRSEWDTKSRPSNLYIRVEGRWRTVSAANKTCLTFRPVRGDRPVPQRRRLAGREDATDAYLFPDSCDDAFRRAGSAAGNGSEWPVVCHPDLRHSSIHGHLAFRLPAAVLIWLGNLTIPERIPDERPTLPPHNDSDGHEEPTVSIPEPADNSSAPPRPINKAAAPICVPDTEGVTHCSPLGEEEGDQPSSDVEPPSPSPPLPLPVLPFPVLPFPVLPFPVPPVSHISVCYRDEEEANGAVDVGPLVFHDPPVVQPPLVGGQRVPVRIFLNPGWELALTIRGQSFSQHNIIALKERMWNCKGFADENVFHAATRPKLAEKYNRQATFGFSQDYRVYHGELKRWRHRFQHMQWFEVCFYADHNQLNGTVAGEVEFLMDHRDAAELVGFIMFAIMGVPFLCGATLACYAFKHRRLRRRHRRVFLVQQQDRIEARLLRALGLPEYEGAEASESGTTNAS</sequence>